<proteinExistence type="predicted"/>
<evidence type="ECO:0000256" key="1">
    <source>
        <dbReference type="SAM" id="MobiDB-lite"/>
    </source>
</evidence>
<dbReference type="EMBL" id="JALKFT010000023">
    <property type="protein sequence ID" value="MCK9877922.1"/>
    <property type="molecule type" value="Genomic_DNA"/>
</dbReference>
<feature type="transmembrane region" description="Helical" evidence="2">
    <location>
        <begin position="216"/>
        <end position="241"/>
    </location>
</feature>
<name>A0ABT0K298_9ACTN</name>
<keyword evidence="2" id="KW-0472">Membrane</keyword>
<comment type="caution">
    <text evidence="3">The sequence shown here is derived from an EMBL/GenBank/DDBJ whole genome shotgun (WGS) entry which is preliminary data.</text>
</comment>
<organism evidence="3 4">
    <name type="scientific">Frankia umida</name>
    <dbReference type="NCBI Taxonomy" id="573489"/>
    <lineage>
        <taxon>Bacteria</taxon>
        <taxon>Bacillati</taxon>
        <taxon>Actinomycetota</taxon>
        <taxon>Actinomycetes</taxon>
        <taxon>Frankiales</taxon>
        <taxon>Frankiaceae</taxon>
        <taxon>Frankia</taxon>
    </lineage>
</organism>
<reference evidence="3 4" key="1">
    <citation type="submission" date="2022-04" db="EMBL/GenBank/DDBJ databases">
        <title>Genome diversity in the genus Frankia.</title>
        <authorList>
            <person name="Carlos-Shanley C."/>
            <person name="Hahn D."/>
        </authorList>
    </citation>
    <scope>NUCLEOTIDE SEQUENCE [LARGE SCALE GENOMIC DNA]</scope>
    <source>
        <strain evidence="3 4">Ag45/Mut15</strain>
    </source>
</reference>
<feature type="transmembrane region" description="Helical" evidence="2">
    <location>
        <begin position="103"/>
        <end position="124"/>
    </location>
</feature>
<keyword evidence="4" id="KW-1185">Reference proteome</keyword>
<protein>
    <recommendedName>
        <fullName evidence="5">Tat (Twin-arginine translocation) pathway signal sequence</fullName>
    </recommendedName>
</protein>
<dbReference type="Proteomes" id="UP001201873">
    <property type="component" value="Unassembled WGS sequence"/>
</dbReference>
<evidence type="ECO:0008006" key="5">
    <source>
        <dbReference type="Google" id="ProtNLM"/>
    </source>
</evidence>
<keyword evidence="2" id="KW-1133">Transmembrane helix</keyword>
<feature type="transmembrane region" description="Helical" evidence="2">
    <location>
        <begin position="253"/>
        <end position="274"/>
    </location>
</feature>
<evidence type="ECO:0000256" key="2">
    <source>
        <dbReference type="SAM" id="Phobius"/>
    </source>
</evidence>
<feature type="transmembrane region" description="Helical" evidence="2">
    <location>
        <begin position="136"/>
        <end position="161"/>
    </location>
</feature>
<evidence type="ECO:0000313" key="4">
    <source>
        <dbReference type="Proteomes" id="UP001201873"/>
    </source>
</evidence>
<accession>A0ABT0K298</accession>
<evidence type="ECO:0000313" key="3">
    <source>
        <dbReference type="EMBL" id="MCK9877922.1"/>
    </source>
</evidence>
<dbReference type="RefSeq" id="WP_248826089.1">
    <property type="nucleotide sequence ID" value="NZ_JALKFT010000023.1"/>
</dbReference>
<keyword evidence="2" id="KW-0812">Transmembrane</keyword>
<feature type="region of interest" description="Disordered" evidence="1">
    <location>
        <begin position="1"/>
        <end position="24"/>
    </location>
</feature>
<gene>
    <name evidence="3" type="ORF">MXD59_19435</name>
</gene>
<sequence length="294" mass="30382">MLTPSSDRAPRTRPGRSTRGVAGPAGTAGRPLLALVLGAAALLGAFVLAPSRLAAGDADGDLVTNQQRVTAVRGGFVEYWRSGDRRLSPHLTRVVDYWYRFHLVKGLVSALLLTVLVILTIALWKRSLNTRGAPRRAGLVSAGVLSTTLALVALAATMANIQGAAAPFSSLLPMLPAGRTDPALAGALDQAAHQLADTRTGTPTTPPLDVMTADFALYHVVMAVVAAAVAVVLLAVSVLLWRRNPADQAAKRVTRAYAALAAVLTVASLVLVAANVSVAAHPGPALLRALQGGL</sequence>